<keyword evidence="4" id="KW-1133">Transmembrane helix</keyword>
<dbReference type="AlphaFoldDB" id="A0A644TGD0"/>
<name>A0A644TGD0_9ZZZZ</name>
<keyword evidence="3" id="KW-0862">Zinc</keyword>
<dbReference type="GO" id="GO:0008270">
    <property type="term" value="F:zinc ion binding"/>
    <property type="evidence" value="ECO:0007669"/>
    <property type="project" value="UniProtKB-KW"/>
</dbReference>
<evidence type="ECO:0000259" key="5">
    <source>
        <dbReference type="PROSITE" id="PS50199"/>
    </source>
</evidence>
<reference evidence="6" key="1">
    <citation type="submission" date="2019-08" db="EMBL/GenBank/DDBJ databases">
        <authorList>
            <person name="Kucharzyk K."/>
            <person name="Murdoch R.W."/>
            <person name="Higgins S."/>
            <person name="Loffler F."/>
        </authorList>
    </citation>
    <scope>NUCLEOTIDE SEQUENCE</scope>
</reference>
<dbReference type="Pfam" id="PF13248">
    <property type="entry name" value="Zn_ribbon_3"/>
    <property type="match status" value="1"/>
</dbReference>
<evidence type="ECO:0000256" key="2">
    <source>
        <dbReference type="ARBA" id="ARBA00022771"/>
    </source>
</evidence>
<comment type="caution">
    <text evidence="6">The sequence shown here is derived from an EMBL/GenBank/DDBJ whole genome shotgun (WGS) entry which is preliminary data.</text>
</comment>
<evidence type="ECO:0000256" key="1">
    <source>
        <dbReference type="ARBA" id="ARBA00022723"/>
    </source>
</evidence>
<keyword evidence="2" id="KW-0863">Zinc-finger</keyword>
<gene>
    <name evidence="6" type="ORF">SDC9_11674</name>
</gene>
<evidence type="ECO:0000256" key="3">
    <source>
        <dbReference type="ARBA" id="ARBA00022833"/>
    </source>
</evidence>
<evidence type="ECO:0000313" key="6">
    <source>
        <dbReference type="EMBL" id="MPL66006.1"/>
    </source>
</evidence>
<sequence length="130" mass="14143">MIWVVIWIACGVLGGIIGSSKGRKGLGWGLGFLLGPIGMLIVAVMPEDKKAIENQAIASNEERKCPYCAELIKKEAIVCRYCGKDLPKEEKPIVVEEPVRGKWKCAKCGEENYWTAKVCSICGAKGQQAS</sequence>
<feature type="transmembrane region" description="Helical" evidence="4">
    <location>
        <begin position="28"/>
        <end position="45"/>
    </location>
</feature>
<proteinExistence type="predicted"/>
<dbReference type="InterPro" id="IPR059113">
    <property type="entry name" value="Znf_ribbon"/>
</dbReference>
<feature type="domain" description="RanBP2-type" evidence="5">
    <location>
        <begin position="99"/>
        <end position="128"/>
    </location>
</feature>
<accession>A0A644TGD0</accession>
<organism evidence="6">
    <name type="scientific">bioreactor metagenome</name>
    <dbReference type="NCBI Taxonomy" id="1076179"/>
    <lineage>
        <taxon>unclassified sequences</taxon>
        <taxon>metagenomes</taxon>
        <taxon>ecological metagenomes</taxon>
    </lineage>
</organism>
<dbReference type="PROSITE" id="PS01358">
    <property type="entry name" value="ZF_RANBP2_1"/>
    <property type="match status" value="1"/>
</dbReference>
<keyword evidence="4" id="KW-0812">Transmembrane</keyword>
<dbReference type="EMBL" id="VSSQ01000030">
    <property type="protein sequence ID" value="MPL66006.1"/>
    <property type="molecule type" value="Genomic_DNA"/>
</dbReference>
<dbReference type="InterPro" id="IPR001876">
    <property type="entry name" value="Znf_RanBP2"/>
</dbReference>
<protein>
    <recommendedName>
        <fullName evidence="5">RanBP2-type domain-containing protein</fullName>
    </recommendedName>
</protein>
<keyword evidence="1" id="KW-0479">Metal-binding</keyword>
<evidence type="ECO:0000256" key="4">
    <source>
        <dbReference type="SAM" id="Phobius"/>
    </source>
</evidence>
<dbReference type="PROSITE" id="PS50199">
    <property type="entry name" value="ZF_RANBP2_2"/>
    <property type="match status" value="1"/>
</dbReference>
<keyword evidence="4" id="KW-0472">Membrane</keyword>